<dbReference type="InterPro" id="IPR020843">
    <property type="entry name" value="ER"/>
</dbReference>
<dbReference type="RefSeq" id="WP_285667662.1">
    <property type="nucleotide sequence ID" value="NZ_BSTX01000009.1"/>
</dbReference>
<dbReference type="PANTHER" id="PTHR45033:SF2">
    <property type="entry name" value="ZINC-TYPE ALCOHOL DEHYDROGENASE-LIKE PROTEIN C1773.06C"/>
    <property type="match status" value="1"/>
</dbReference>
<dbReference type="Pfam" id="PF08240">
    <property type="entry name" value="ADH_N"/>
    <property type="match status" value="1"/>
</dbReference>
<dbReference type="InterPro" id="IPR013149">
    <property type="entry name" value="ADH-like_C"/>
</dbReference>
<dbReference type="Pfam" id="PF00107">
    <property type="entry name" value="ADH_zinc_N"/>
    <property type="match status" value="1"/>
</dbReference>
<evidence type="ECO:0000313" key="2">
    <source>
        <dbReference type="EMBL" id="GLZ82079.1"/>
    </source>
</evidence>
<dbReference type="GO" id="GO:0016491">
    <property type="term" value="F:oxidoreductase activity"/>
    <property type="evidence" value="ECO:0007669"/>
    <property type="project" value="InterPro"/>
</dbReference>
<name>A0A9W6SSI6_9ACTN</name>
<dbReference type="AlphaFoldDB" id="A0A9W6SSI6"/>
<dbReference type="Proteomes" id="UP001165079">
    <property type="component" value="Unassembled WGS sequence"/>
</dbReference>
<dbReference type="Gene3D" id="3.90.180.10">
    <property type="entry name" value="Medium-chain alcohol dehydrogenases, catalytic domain"/>
    <property type="match status" value="1"/>
</dbReference>
<dbReference type="CDD" id="cd08276">
    <property type="entry name" value="MDR7"/>
    <property type="match status" value="1"/>
</dbReference>
<dbReference type="SUPFAM" id="SSF50129">
    <property type="entry name" value="GroES-like"/>
    <property type="match status" value="1"/>
</dbReference>
<dbReference type="PANTHER" id="PTHR45033">
    <property type="match status" value="1"/>
</dbReference>
<comment type="caution">
    <text evidence="2">The sequence shown here is derived from an EMBL/GenBank/DDBJ whole genome shotgun (WGS) entry which is preliminary data.</text>
</comment>
<keyword evidence="3" id="KW-1185">Reference proteome</keyword>
<dbReference type="SMART" id="SM00829">
    <property type="entry name" value="PKS_ER"/>
    <property type="match status" value="1"/>
</dbReference>
<proteinExistence type="predicted"/>
<organism evidence="2 3">
    <name type="scientific">Actinorhabdospora filicis</name>
    <dbReference type="NCBI Taxonomy" id="1785913"/>
    <lineage>
        <taxon>Bacteria</taxon>
        <taxon>Bacillati</taxon>
        <taxon>Actinomycetota</taxon>
        <taxon>Actinomycetes</taxon>
        <taxon>Micromonosporales</taxon>
        <taxon>Micromonosporaceae</taxon>
        <taxon>Actinorhabdospora</taxon>
    </lineage>
</organism>
<dbReference type="InterPro" id="IPR013154">
    <property type="entry name" value="ADH-like_N"/>
</dbReference>
<dbReference type="InterPro" id="IPR052711">
    <property type="entry name" value="Zinc_ADH-like"/>
</dbReference>
<gene>
    <name evidence="2" type="ORF">Afil01_68860</name>
</gene>
<sequence length="337" mass="35876">MRSYHLTALGTVDGYVLREEERPEPGPGQILVRVRAVSFNKRDEMILNGVYPMPSKPDLIPMSDGAGDVVALGEGVTRVAVGDRVIGSYWSRWEDGPLTYDAADQLGCSSDGMLTEYALMDARAAVRFPDSLSYEEAATLPCAAVTAWTSITGGAPIVPGQTLVTLGTGAVSLFALQLGKHLGLRVLITTSRDENAQALRDLGADAVVNYRSEPNWSKAVKEFTGGRGADIVVNTAGPGGAAESMRAAGLYGHIVQLTTTAPGVESVSFPGDAWAQTMATVRRVFVGSRADLEQVVELIAATGMKPQVDKIFTFDELHEAFRYYQSGAAFGKVVVTV</sequence>
<evidence type="ECO:0000259" key="1">
    <source>
        <dbReference type="SMART" id="SM00829"/>
    </source>
</evidence>
<dbReference type="SUPFAM" id="SSF51735">
    <property type="entry name" value="NAD(P)-binding Rossmann-fold domains"/>
    <property type="match status" value="1"/>
</dbReference>
<dbReference type="InterPro" id="IPR011032">
    <property type="entry name" value="GroES-like_sf"/>
</dbReference>
<dbReference type="EMBL" id="BSTX01000009">
    <property type="protein sequence ID" value="GLZ82079.1"/>
    <property type="molecule type" value="Genomic_DNA"/>
</dbReference>
<evidence type="ECO:0000313" key="3">
    <source>
        <dbReference type="Proteomes" id="UP001165079"/>
    </source>
</evidence>
<dbReference type="Gene3D" id="3.40.50.720">
    <property type="entry name" value="NAD(P)-binding Rossmann-like Domain"/>
    <property type="match status" value="1"/>
</dbReference>
<reference evidence="2" key="1">
    <citation type="submission" date="2023-03" db="EMBL/GenBank/DDBJ databases">
        <title>Actinorhabdospora filicis NBRC 111898.</title>
        <authorList>
            <person name="Ichikawa N."/>
            <person name="Sato H."/>
            <person name="Tonouchi N."/>
        </authorList>
    </citation>
    <scope>NUCLEOTIDE SEQUENCE</scope>
    <source>
        <strain evidence="2">NBRC 111898</strain>
    </source>
</reference>
<feature type="domain" description="Enoyl reductase (ER)" evidence="1">
    <location>
        <begin position="10"/>
        <end position="335"/>
    </location>
</feature>
<protein>
    <submittedName>
        <fullName evidence="2">Alcohol dehydrogenase</fullName>
    </submittedName>
</protein>
<dbReference type="InterPro" id="IPR036291">
    <property type="entry name" value="NAD(P)-bd_dom_sf"/>
</dbReference>
<accession>A0A9W6SSI6</accession>